<evidence type="ECO:0000256" key="1">
    <source>
        <dbReference type="SAM" id="MobiDB-lite"/>
    </source>
</evidence>
<keyword evidence="3" id="KW-0378">Hydrolase</keyword>
<gene>
    <name evidence="3" type="ORF">SAMN06264867_109120</name>
</gene>
<organism evidence="3 4">
    <name type="scientific">Halorubrum cibi</name>
    <dbReference type="NCBI Taxonomy" id="413815"/>
    <lineage>
        <taxon>Archaea</taxon>
        <taxon>Methanobacteriati</taxon>
        <taxon>Methanobacteriota</taxon>
        <taxon>Stenosarchaea group</taxon>
        <taxon>Halobacteria</taxon>
        <taxon>Halobacteriales</taxon>
        <taxon>Haloferacaceae</taxon>
        <taxon>Halorubrum</taxon>
    </lineage>
</organism>
<evidence type="ECO:0000256" key="2">
    <source>
        <dbReference type="SAM" id="Phobius"/>
    </source>
</evidence>
<evidence type="ECO:0000313" key="3">
    <source>
        <dbReference type="EMBL" id="SMO79639.1"/>
    </source>
</evidence>
<protein>
    <submittedName>
        <fullName evidence="3">LexA-binding, inner membrane-associated putative hydrolase</fullName>
    </submittedName>
</protein>
<keyword evidence="2" id="KW-0472">Membrane</keyword>
<dbReference type="Proteomes" id="UP000319712">
    <property type="component" value="Unassembled WGS sequence"/>
</dbReference>
<keyword evidence="2" id="KW-0812">Transmembrane</keyword>
<reference evidence="3 4" key="1">
    <citation type="submission" date="2017-05" db="EMBL/GenBank/DDBJ databases">
        <authorList>
            <person name="Varghese N."/>
            <person name="Submissions S."/>
        </authorList>
    </citation>
    <scope>NUCLEOTIDE SEQUENCE [LARGE SCALE GENOMIC DNA]</scope>
    <source>
        <strain evidence="3 4">DSM 19504</strain>
    </source>
</reference>
<feature type="compositionally biased region" description="Polar residues" evidence="1">
    <location>
        <begin position="162"/>
        <end position="171"/>
    </location>
</feature>
<dbReference type="AlphaFoldDB" id="A0A521E6W8"/>
<keyword evidence="4" id="KW-1185">Reference proteome</keyword>
<feature type="region of interest" description="Disordered" evidence="1">
    <location>
        <begin position="153"/>
        <end position="178"/>
    </location>
</feature>
<dbReference type="Pfam" id="PF04307">
    <property type="entry name" value="YdjM"/>
    <property type="match status" value="1"/>
</dbReference>
<evidence type="ECO:0000313" key="4">
    <source>
        <dbReference type="Proteomes" id="UP000319712"/>
    </source>
</evidence>
<accession>A0A521E6W8</accession>
<proteinExistence type="predicted"/>
<dbReference type="InterPro" id="IPR007404">
    <property type="entry name" value="YdjM-like"/>
</dbReference>
<dbReference type="GO" id="GO:0016787">
    <property type="term" value="F:hydrolase activity"/>
    <property type="evidence" value="ECO:0007669"/>
    <property type="project" value="UniProtKB-KW"/>
</dbReference>
<feature type="transmembrane region" description="Helical" evidence="2">
    <location>
        <begin position="92"/>
        <end position="112"/>
    </location>
</feature>
<keyword evidence="2" id="KW-1133">Transmembrane helix</keyword>
<feature type="transmembrane region" description="Helical" evidence="2">
    <location>
        <begin position="53"/>
        <end position="71"/>
    </location>
</feature>
<name>A0A521E6W8_9EURY</name>
<dbReference type="EMBL" id="FXTD01000009">
    <property type="protein sequence ID" value="SMO79639.1"/>
    <property type="molecule type" value="Genomic_DNA"/>
</dbReference>
<dbReference type="RefSeq" id="WP_142987296.1">
    <property type="nucleotide sequence ID" value="NZ_FXTD01000009.1"/>
</dbReference>
<dbReference type="OrthoDB" id="252570at2157"/>
<sequence length="227" mass="24774">MVSSIVHAGFALVLAAGLLRGSYDRRALAVVLAIVLLPEADSLLGPVMSGAHRTVGHNFVFPAAAALLIYYDTRIREESAIRERFADRGVRIAWVALFVHVFAHVSLDWAHLDGVNVLWPLHDSFFRLEGELVWSSADGLVQTFVDVELDPETGDRRVDAGSTGTTQSVHVNNPVEPDDPEALAEAETIDRRFPVAGRGWRLYLLGLGLFTVIARKLQGDPPVGSTE</sequence>